<keyword evidence="5" id="KW-1185">Reference proteome</keyword>
<dbReference type="SUPFAM" id="SSF50249">
    <property type="entry name" value="Nucleic acid-binding proteins"/>
    <property type="match status" value="1"/>
</dbReference>
<dbReference type="EMBL" id="WJXA01000001">
    <property type="protein sequence ID" value="KAF7154064.1"/>
    <property type="molecule type" value="Genomic_DNA"/>
</dbReference>
<dbReference type="InterPro" id="IPR012340">
    <property type="entry name" value="NA-bd_OB-fold"/>
</dbReference>
<feature type="compositionally biased region" description="Basic and acidic residues" evidence="2">
    <location>
        <begin position="198"/>
        <end position="217"/>
    </location>
</feature>
<name>A0A834LZN7_RHOSS</name>
<feature type="region of interest" description="Disordered" evidence="2">
    <location>
        <begin position="195"/>
        <end position="217"/>
    </location>
</feature>
<feature type="compositionally biased region" description="Polar residues" evidence="2">
    <location>
        <begin position="65"/>
        <end position="85"/>
    </location>
</feature>
<feature type="domain" description="Replication protein A OB" evidence="3">
    <location>
        <begin position="295"/>
        <end position="379"/>
    </location>
</feature>
<keyword evidence="1" id="KW-0238">DNA-binding</keyword>
<sequence length="438" mass="48883">MRKKETTQVASPVKHTNSIEEVAFGYECNMTEDSTRMMENKTNPDVGHSILNLSLNMLKSKSNIGSSKQQNDLSELQVEQDNQKGSLEEKKKTKITPIKKKTSATIVERESDDMSTVCHNKDTDKLGKRTNGKKRSKISDRKQDIDEGSLEVQKRRRNTSMQEPSSAAIVVKKSTKKSSQINLITNASTSEANVGYSKDQKDLSELQGERPESESETRGYVMINDLRPYDRDWTIKVLVLRRGSVEPCNSTKGSGTMWKLILMDEQAYTDDAKIGIELDNIKYHIVPFMEIKHHKKNDIYIDVVGLVVNVDPLSLVTKFGVLGALMKRKISLINSRFEIIILTLWGDVAKIEGDILEDMAKERPIVALSKVKTSAYGASRTSGGKFYGYSGGEFYGIDLRSVAAAIDPNAHVNAGEAVAAEEEDKLVDLVLEDLWLKA</sequence>
<dbReference type="OrthoDB" id="10598055at2759"/>
<gene>
    <name evidence="4" type="ORF">RHSIM_Rhsim01G0152100</name>
</gene>
<evidence type="ECO:0000313" key="5">
    <source>
        <dbReference type="Proteomes" id="UP000626092"/>
    </source>
</evidence>
<evidence type="ECO:0000256" key="1">
    <source>
        <dbReference type="ARBA" id="ARBA00023125"/>
    </source>
</evidence>
<comment type="caution">
    <text evidence="4">The sequence shown here is derived from an EMBL/GenBank/DDBJ whole genome shotgun (WGS) entry which is preliminary data.</text>
</comment>
<dbReference type="AlphaFoldDB" id="A0A834LZN7"/>
<dbReference type="Proteomes" id="UP000626092">
    <property type="component" value="Unassembled WGS sequence"/>
</dbReference>
<dbReference type="InterPro" id="IPR031657">
    <property type="entry name" value="REPA_OB_2"/>
</dbReference>
<evidence type="ECO:0000313" key="4">
    <source>
        <dbReference type="EMBL" id="KAF7154064.1"/>
    </source>
</evidence>
<evidence type="ECO:0000256" key="2">
    <source>
        <dbReference type="SAM" id="MobiDB-lite"/>
    </source>
</evidence>
<feature type="compositionally biased region" description="Basic residues" evidence="2">
    <location>
        <begin position="92"/>
        <end position="102"/>
    </location>
</feature>
<proteinExistence type="predicted"/>
<protein>
    <recommendedName>
        <fullName evidence="3">Replication protein A OB domain-containing protein</fullName>
    </recommendedName>
</protein>
<dbReference type="Pfam" id="PF16900">
    <property type="entry name" value="REPA_OB_2"/>
    <property type="match status" value="1"/>
</dbReference>
<accession>A0A834LZN7</accession>
<reference evidence="4" key="1">
    <citation type="submission" date="2019-11" db="EMBL/GenBank/DDBJ databases">
        <authorList>
            <person name="Liu Y."/>
            <person name="Hou J."/>
            <person name="Li T.-Q."/>
            <person name="Guan C.-H."/>
            <person name="Wu X."/>
            <person name="Wu H.-Z."/>
            <person name="Ling F."/>
            <person name="Zhang R."/>
            <person name="Shi X.-G."/>
            <person name="Ren J.-P."/>
            <person name="Chen E.-F."/>
            <person name="Sun J.-M."/>
        </authorList>
    </citation>
    <scope>NUCLEOTIDE SEQUENCE</scope>
    <source>
        <strain evidence="4">Adult_tree_wgs_1</strain>
        <tissue evidence="4">Leaves</tissue>
    </source>
</reference>
<dbReference type="Gene3D" id="2.40.50.140">
    <property type="entry name" value="Nucleic acid-binding proteins"/>
    <property type="match status" value="2"/>
</dbReference>
<feature type="region of interest" description="Disordered" evidence="2">
    <location>
        <begin position="63"/>
        <end position="166"/>
    </location>
</feature>
<organism evidence="4 5">
    <name type="scientific">Rhododendron simsii</name>
    <name type="common">Sims's rhododendron</name>
    <dbReference type="NCBI Taxonomy" id="118357"/>
    <lineage>
        <taxon>Eukaryota</taxon>
        <taxon>Viridiplantae</taxon>
        <taxon>Streptophyta</taxon>
        <taxon>Embryophyta</taxon>
        <taxon>Tracheophyta</taxon>
        <taxon>Spermatophyta</taxon>
        <taxon>Magnoliopsida</taxon>
        <taxon>eudicotyledons</taxon>
        <taxon>Gunneridae</taxon>
        <taxon>Pentapetalae</taxon>
        <taxon>asterids</taxon>
        <taxon>Ericales</taxon>
        <taxon>Ericaceae</taxon>
        <taxon>Ericoideae</taxon>
        <taxon>Rhodoreae</taxon>
        <taxon>Rhododendron</taxon>
    </lineage>
</organism>
<dbReference type="GO" id="GO:0003677">
    <property type="term" value="F:DNA binding"/>
    <property type="evidence" value="ECO:0007669"/>
    <property type="project" value="UniProtKB-KW"/>
</dbReference>
<evidence type="ECO:0000259" key="3">
    <source>
        <dbReference type="Pfam" id="PF16900"/>
    </source>
</evidence>